<protein>
    <recommendedName>
        <fullName evidence="3">PilT protein domain protein</fullName>
    </recommendedName>
</protein>
<dbReference type="EMBL" id="DF820456">
    <property type="protein sequence ID" value="GAK50852.1"/>
    <property type="molecule type" value="Genomic_DNA"/>
</dbReference>
<accession>A0A0S6VX35</accession>
<organism evidence="1">
    <name type="scientific">Candidatus Moduliflexus flocculans</name>
    <dbReference type="NCBI Taxonomy" id="1499966"/>
    <lineage>
        <taxon>Bacteria</taxon>
        <taxon>Candidatus Moduliflexota</taxon>
        <taxon>Candidatus Moduliflexia</taxon>
        <taxon>Candidatus Moduliflexales</taxon>
        <taxon>Candidatus Moduliflexaceae</taxon>
    </lineage>
</organism>
<dbReference type="AlphaFoldDB" id="A0A0S6VX35"/>
<evidence type="ECO:0000313" key="2">
    <source>
        <dbReference type="Proteomes" id="UP000030700"/>
    </source>
</evidence>
<keyword evidence="2" id="KW-1185">Reference proteome</keyword>
<dbReference type="Proteomes" id="UP000030700">
    <property type="component" value="Unassembled WGS sequence"/>
</dbReference>
<gene>
    <name evidence="1" type="ORF">U14_02093</name>
</gene>
<sequence>MALVEPFEQLHGDREDANALAQHYVTTGVVAILADAKHLAIAVTYNIGILVSWNYRHLVKLKTKRAVNALHLTEGYAPIEIVAPSML</sequence>
<dbReference type="STRING" id="1499966.U14_02093"/>
<evidence type="ECO:0008006" key="3">
    <source>
        <dbReference type="Google" id="ProtNLM"/>
    </source>
</evidence>
<evidence type="ECO:0000313" key="1">
    <source>
        <dbReference type="EMBL" id="GAK50852.1"/>
    </source>
</evidence>
<reference evidence="1" key="1">
    <citation type="journal article" date="2015" name="PeerJ">
        <title>First genomic representation of candidate bacterial phylum KSB3 points to enhanced environmental sensing as a trigger of wastewater bulking.</title>
        <authorList>
            <person name="Sekiguchi Y."/>
            <person name="Ohashi A."/>
            <person name="Parks D.H."/>
            <person name="Yamauchi T."/>
            <person name="Tyson G.W."/>
            <person name="Hugenholtz P."/>
        </authorList>
    </citation>
    <scope>NUCLEOTIDE SEQUENCE [LARGE SCALE GENOMIC DNA]</scope>
</reference>
<name>A0A0S6VX35_9BACT</name>
<dbReference type="HOGENOM" id="CLU_2477001_0_0_0"/>
<proteinExistence type="predicted"/>